<dbReference type="AlphaFoldDB" id="A0A0E9PN78"/>
<accession>A0A0E9PN78</accession>
<name>A0A0E9PN78_ANGAN</name>
<reference evidence="1" key="2">
    <citation type="journal article" date="2015" name="Fish Shellfish Immunol.">
        <title>Early steps in the European eel (Anguilla anguilla)-Vibrio vulnificus interaction in the gills: Role of the RtxA13 toxin.</title>
        <authorList>
            <person name="Callol A."/>
            <person name="Pajuelo D."/>
            <person name="Ebbesson L."/>
            <person name="Teles M."/>
            <person name="MacKenzie S."/>
            <person name="Amaro C."/>
        </authorList>
    </citation>
    <scope>NUCLEOTIDE SEQUENCE</scope>
</reference>
<evidence type="ECO:0000313" key="1">
    <source>
        <dbReference type="EMBL" id="JAH05727.1"/>
    </source>
</evidence>
<protein>
    <submittedName>
        <fullName evidence="1">Uncharacterized protein</fullName>
    </submittedName>
</protein>
<reference evidence="1" key="1">
    <citation type="submission" date="2014-11" db="EMBL/GenBank/DDBJ databases">
        <authorList>
            <person name="Amaro Gonzalez C."/>
        </authorList>
    </citation>
    <scope>NUCLEOTIDE SEQUENCE</scope>
</reference>
<proteinExistence type="predicted"/>
<dbReference type="EMBL" id="GBXM01102850">
    <property type="protein sequence ID" value="JAH05727.1"/>
    <property type="molecule type" value="Transcribed_RNA"/>
</dbReference>
<organism evidence="1">
    <name type="scientific">Anguilla anguilla</name>
    <name type="common">European freshwater eel</name>
    <name type="synonym">Muraena anguilla</name>
    <dbReference type="NCBI Taxonomy" id="7936"/>
    <lineage>
        <taxon>Eukaryota</taxon>
        <taxon>Metazoa</taxon>
        <taxon>Chordata</taxon>
        <taxon>Craniata</taxon>
        <taxon>Vertebrata</taxon>
        <taxon>Euteleostomi</taxon>
        <taxon>Actinopterygii</taxon>
        <taxon>Neopterygii</taxon>
        <taxon>Teleostei</taxon>
        <taxon>Anguilliformes</taxon>
        <taxon>Anguillidae</taxon>
        <taxon>Anguilla</taxon>
    </lineage>
</organism>
<sequence length="26" mass="3048">MICEMNAKYKYNPCECLAEYNAAFKV</sequence>